<sequence length="91" mass="10220">MDSRVPENDDYGMRSFADSADESAQYLPPIGSQYSEVPTMDRVPGEAGNPQEFYNPYVVEGSPGDFEQFRSSPQHLPPPPSQHSLRYPQQD</sequence>
<evidence type="ECO:0000256" key="1">
    <source>
        <dbReference type="SAM" id="MobiDB-lite"/>
    </source>
</evidence>
<feature type="region of interest" description="Disordered" evidence="1">
    <location>
        <begin position="1"/>
        <end position="91"/>
    </location>
</feature>
<keyword evidence="3" id="KW-1185">Reference proteome</keyword>
<organism evidence="2 3">
    <name type="scientific">Phialocephala subalpina</name>
    <dbReference type="NCBI Taxonomy" id="576137"/>
    <lineage>
        <taxon>Eukaryota</taxon>
        <taxon>Fungi</taxon>
        <taxon>Dikarya</taxon>
        <taxon>Ascomycota</taxon>
        <taxon>Pezizomycotina</taxon>
        <taxon>Leotiomycetes</taxon>
        <taxon>Helotiales</taxon>
        <taxon>Mollisiaceae</taxon>
        <taxon>Phialocephala</taxon>
        <taxon>Phialocephala fortinii species complex</taxon>
    </lineage>
</organism>
<dbReference type="AlphaFoldDB" id="A0A1L7XA35"/>
<proteinExistence type="predicted"/>
<evidence type="ECO:0000313" key="3">
    <source>
        <dbReference type="Proteomes" id="UP000184330"/>
    </source>
</evidence>
<name>A0A1L7XA35_9HELO</name>
<evidence type="ECO:0000313" key="2">
    <source>
        <dbReference type="EMBL" id="CZR61908.1"/>
    </source>
</evidence>
<dbReference type="Proteomes" id="UP000184330">
    <property type="component" value="Unassembled WGS sequence"/>
</dbReference>
<gene>
    <name evidence="2" type="ORF">PAC_11805</name>
</gene>
<dbReference type="EMBL" id="FJOG01000019">
    <property type="protein sequence ID" value="CZR61908.1"/>
    <property type="molecule type" value="Genomic_DNA"/>
</dbReference>
<reference evidence="2 3" key="1">
    <citation type="submission" date="2016-03" db="EMBL/GenBank/DDBJ databases">
        <authorList>
            <person name="Ploux O."/>
        </authorList>
    </citation>
    <scope>NUCLEOTIDE SEQUENCE [LARGE SCALE GENOMIC DNA]</scope>
    <source>
        <strain evidence="2 3">UAMH 11012</strain>
    </source>
</reference>
<protein>
    <submittedName>
        <fullName evidence="2">Uncharacterized protein</fullName>
    </submittedName>
</protein>
<accession>A0A1L7XA35</accession>